<sequence length="165" mass="18731">MRFTRFVRHMLVPSWRVDRAFTPEVMAAIELAVQDSEARHRGEIRFAVEGGLDFPALLQGVDARSRAVDVFAHLRVWDTEENTGVLIYVQWLDRRVEIVADRGIARRVPQADWDAVCRRLEMAFREGRYGPGAVEAVRAVGELLAGPFPARGDNPDELPNRPVRL</sequence>
<dbReference type="PANTHER" id="PTHR30373:SF8">
    <property type="entry name" value="BLL7265 PROTEIN"/>
    <property type="match status" value="1"/>
</dbReference>
<comment type="caution">
    <text evidence="2">The sequence shown here is derived from an EMBL/GenBank/DDBJ whole genome shotgun (WGS) entry which is preliminary data.</text>
</comment>
<dbReference type="EMBL" id="BJNV01000004">
    <property type="protein sequence ID" value="GEC94133.1"/>
    <property type="molecule type" value="Genomic_DNA"/>
</dbReference>
<dbReference type="OrthoDB" id="5683663at2"/>
<evidence type="ECO:0000313" key="2">
    <source>
        <dbReference type="EMBL" id="GEC94133.1"/>
    </source>
</evidence>
<dbReference type="Pfam" id="PF04536">
    <property type="entry name" value="TPM_phosphatase"/>
    <property type="match status" value="1"/>
</dbReference>
<dbReference type="PANTHER" id="PTHR30373">
    <property type="entry name" value="UPF0603 PROTEIN YGCG"/>
    <property type="match status" value="1"/>
</dbReference>
<protein>
    <submittedName>
        <fullName evidence="2">Membrane protein</fullName>
    </submittedName>
</protein>
<dbReference type="Gene3D" id="3.10.310.50">
    <property type="match status" value="1"/>
</dbReference>
<dbReference type="RefSeq" id="WP_141348898.1">
    <property type="nucleotide sequence ID" value="NZ_BJNV01000004.1"/>
</dbReference>
<feature type="domain" description="TPM" evidence="1">
    <location>
        <begin position="20"/>
        <end position="142"/>
    </location>
</feature>
<dbReference type="AlphaFoldDB" id="A0A4Y4CSA7"/>
<organism evidence="2 3">
    <name type="scientific">Zoogloea ramigera</name>
    <dbReference type="NCBI Taxonomy" id="350"/>
    <lineage>
        <taxon>Bacteria</taxon>
        <taxon>Pseudomonadati</taxon>
        <taxon>Pseudomonadota</taxon>
        <taxon>Betaproteobacteria</taxon>
        <taxon>Rhodocyclales</taxon>
        <taxon>Zoogloeaceae</taxon>
        <taxon>Zoogloea</taxon>
    </lineage>
</organism>
<gene>
    <name evidence="2" type="ORF">ZRA01_02060</name>
</gene>
<dbReference type="InterPro" id="IPR007621">
    <property type="entry name" value="TPM_dom"/>
</dbReference>
<dbReference type="Proteomes" id="UP000318422">
    <property type="component" value="Unassembled WGS sequence"/>
</dbReference>
<keyword evidence="3" id="KW-1185">Reference proteome</keyword>
<evidence type="ECO:0000313" key="3">
    <source>
        <dbReference type="Proteomes" id="UP000318422"/>
    </source>
</evidence>
<reference evidence="2 3" key="1">
    <citation type="submission" date="2019-06" db="EMBL/GenBank/DDBJ databases">
        <title>Whole genome shotgun sequence of Zoogloea ramigera NBRC 15342.</title>
        <authorList>
            <person name="Hosoyama A."/>
            <person name="Uohara A."/>
            <person name="Ohji S."/>
            <person name="Ichikawa N."/>
        </authorList>
    </citation>
    <scope>NUCLEOTIDE SEQUENCE [LARGE SCALE GENOMIC DNA]</scope>
    <source>
        <strain evidence="2 3">NBRC 15342</strain>
    </source>
</reference>
<name>A0A4Y4CSA7_ZOORA</name>
<evidence type="ECO:0000259" key="1">
    <source>
        <dbReference type="Pfam" id="PF04536"/>
    </source>
</evidence>
<proteinExistence type="predicted"/>
<accession>A0A4Y4CSA7</accession>